<dbReference type="InterPro" id="IPR026960">
    <property type="entry name" value="RVT-Znf"/>
</dbReference>
<evidence type="ECO:0000313" key="2">
    <source>
        <dbReference type="EMBL" id="KAG2561885.1"/>
    </source>
</evidence>
<dbReference type="AlphaFoldDB" id="A0A8T0PL96"/>
<feature type="domain" description="Reverse transcriptase zinc-binding" evidence="1">
    <location>
        <begin position="135"/>
        <end position="189"/>
    </location>
</feature>
<dbReference type="PANTHER" id="PTHR36617">
    <property type="entry name" value="PROTEIN, PUTATIVE-RELATED"/>
    <property type="match status" value="1"/>
</dbReference>
<reference evidence="2" key="1">
    <citation type="submission" date="2020-05" db="EMBL/GenBank/DDBJ databases">
        <title>WGS assembly of Panicum virgatum.</title>
        <authorList>
            <person name="Lovell J.T."/>
            <person name="Jenkins J."/>
            <person name="Shu S."/>
            <person name="Juenger T.E."/>
            <person name="Schmutz J."/>
        </authorList>
    </citation>
    <scope>NUCLEOTIDE SEQUENCE</scope>
    <source>
        <strain evidence="2">AP13</strain>
    </source>
</reference>
<accession>A0A8T0PL96</accession>
<organism evidence="2 3">
    <name type="scientific">Panicum virgatum</name>
    <name type="common">Blackwell switchgrass</name>
    <dbReference type="NCBI Taxonomy" id="38727"/>
    <lineage>
        <taxon>Eukaryota</taxon>
        <taxon>Viridiplantae</taxon>
        <taxon>Streptophyta</taxon>
        <taxon>Embryophyta</taxon>
        <taxon>Tracheophyta</taxon>
        <taxon>Spermatophyta</taxon>
        <taxon>Magnoliopsida</taxon>
        <taxon>Liliopsida</taxon>
        <taxon>Poales</taxon>
        <taxon>Poaceae</taxon>
        <taxon>PACMAD clade</taxon>
        <taxon>Panicoideae</taxon>
        <taxon>Panicodae</taxon>
        <taxon>Paniceae</taxon>
        <taxon>Panicinae</taxon>
        <taxon>Panicum</taxon>
        <taxon>Panicum sect. Hiantes</taxon>
    </lineage>
</organism>
<gene>
    <name evidence="2" type="ORF">PVAP13_8KG216508</name>
</gene>
<evidence type="ECO:0000313" key="3">
    <source>
        <dbReference type="Proteomes" id="UP000823388"/>
    </source>
</evidence>
<proteinExistence type="predicted"/>
<dbReference type="PANTHER" id="PTHR36617:SF5">
    <property type="entry name" value="OS05G0421675 PROTEIN"/>
    <property type="match status" value="1"/>
</dbReference>
<evidence type="ECO:0000259" key="1">
    <source>
        <dbReference type="Pfam" id="PF13966"/>
    </source>
</evidence>
<comment type="caution">
    <text evidence="2">The sequence shown here is derived from an EMBL/GenBank/DDBJ whole genome shotgun (WGS) entry which is preliminary data.</text>
</comment>
<dbReference type="Proteomes" id="UP000823388">
    <property type="component" value="Chromosome 8K"/>
</dbReference>
<name>A0A8T0PL96_PANVG</name>
<protein>
    <recommendedName>
        <fullName evidence="1">Reverse transcriptase zinc-binding domain-containing protein</fullName>
    </recommendedName>
</protein>
<sequence length="307" mass="35510">MNQSLLYKWWWKIEKGEGLSQEIVQKKYIKQSTTICMLKTKPSNSPMWNDLLKVKDLYLRGRIMIVGDGKMTDFWRDAWRGLVPLKEKFHVLFDICNEQNGSVFKMAQKKLATQSFPMGSIADTPKWVWEKSGIFSIKSIYEHMFHFEIHKPNKRLWKAKIALRIKLFMWLVGENAILTKDNMYIWGLIALVVGANCRPTLFNAFWVWAKRFLPHAKNYHMVGLAGVCWAISKVRNSSCFEKKVTKSPTQIVCMISSFISFWAELQGGENKKELEDGAGVLKATALLYHPQMPGANTKNESFLTKMV</sequence>
<dbReference type="EMBL" id="CM029051">
    <property type="protein sequence ID" value="KAG2561885.1"/>
    <property type="molecule type" value="Genomic_DNA"/>
</dbReference>
<keyword evidence="3" id="KW-1185">Reference proteome</keyword>
<dbReference type="Pfam" id="PF13966">
    <property type="entry name" value="zf-RVT"/>
    <property type="match status" value="1"/>
</dbReference>